<dbReference type="EMBL" id="JNVU01000031">
    <property type="protein sequence ID" value="KEI43912.1"/>
    <property type="molecule type" value="Genomic_DNA"/>
</dbReference>
<protein>
    <submittedName>
        <fullName evidence="4">Molybdopterin-guanine dinucleotide biosynthesis protein MobA</fullName>
    </submittedName>
</protein>
<dbReference type="InterPro" id="IPR025877">
    <property type="entry name" value="MobA-like_NTP_Trfase"/>
</dbReference>
<feature type="region of interest" description="Disordered" evidence="2">
    <location>
        <begin position="168"/>
        <end position="188"/>
    </location>
</feature>
<dbReference type="OrthoDB" id="4735656at2"/>
<evidence type="ECO:0000256" key="1">
    <source>
        <dbReference type="ARBA" id="ARBA00022679"/>
    </source>
</evidence>
<organism evidence="4 5">
    <name type="scientific">Saccharopolyspora rectivirgula</name>
    <dbReference type="NCBI Taxonomy" id="28042"/>
    <lineage>
        <taxon>Bacteria</taxon>
        <taxon>Bacillati</taxon>
        <taxon>Actinomycetota</taxon>
        <taxon>Actinomycetes</taxon>
        <taxon>Pseudonocardiales</taxon>
        <taxon>Pseudonocardiaceae</taxon>
        <taxon>Saccharopolyspora</taxon>
    </lineage>
</organism>
<dbReference type="InterPro" id="IPR029044">
    <property type="entry name" value="Nucleotide-diphossugar_trans"/>
</dbReference>
<keyword evidence="5" id="KW-1185">Reference proteome</keyword>
<dbReference type="AlphaFoldDB" id="A0A073AXW0"/>
<dbReference type="STRING" id="28042.GU90_13125"/>
<proteinExistence type="predicted"/>
<comment type="caution">
    <text evidence="4">The sequence shown here is derived from an EMBL/GenBank/DDBJ whole genome shotgun (WGS) entry which is preliminary data.</text>
</comment>
<accession>A0A073AXW0</accession>
<evidence type="ECO:0000259" key="3">
    <source>
        <dbReference type="Pfam" id="PF12804"/>
    </source>
</evidence>
<name>A0A073AXW0_9PSEU</name>
<dbReference type="PANTHER" id="PTHR19136:SF81">
    <property type="entry name" value="MOLYBDENUM COFACTOR GUANYLYLTRANSFERASE"/>
    <property type="match status" value="1"/>
</dbReference>
<sequence length="188" mass="19646">MSEFAAVVLAGGAARRFGGIDKMQLRVGGRTLVDRVLEAVADAAPVVVVGPSRPVSVPVLWTRETPPGSGPLAGLAAGLALVPESAELVAVLAGDLPLLSHRTVARMRAALLGSRAAGAVLVDPAGYPQWLTGVWRAGELRRALPEDVRDRSVRSVLGELGPLRIPASPREAADVDTPQDLSRIQRYG</sequence>
<dbReference type="GO" id="GO:0016779">
    <property type="term" value="F:nucleotidyltransferase activity"/>
    <property type="evidence" value="ECO:0007669"/>
    <property type="project" value="UniProtKB-ARBA"/>
</dbReference>
<dbReference type="Gene3D" id="3.90.550.10">
    <property type="entry name" value="Spore Coat Polysaccharide Biosynthesis Protein SpsA, Chain A"/>
    <property type="match status" value="1"/>
</dbReference>
<gene>
    <name evidence="4" type="ORF">GU90_13125</name>
</gene>
<feature type="domain" description="MobA-like NTP transferase" evidence="3">
    <location>
        <begin position="6"/>
        <end position="160"/>
    </location>
</feature>
<keyword evidence="1" id="KW-0808">Transferase</keyword>
<dbReference type="RefSeq" id="WP_029720193.1">
    <property type="nucleotide sequence ID" value="NZ_JAJUIW010000015.1"/>
</dbReference>
<dbReference type="eggNOG" id="COG0746">
    <property type="taxonomic scope" value="Bacteria"/>
</dbReference>
<dbReference type="Pfam" id="PF12804">
    <property type="entry name" value="NTP_transf_3"/>
    <property type="match status" value="1"/>
</dbReference>
<reference evidence="4 5" key="1">
    <citation type="submission" date="2014-06" db="EMBL/GenBank/DDBJ databases">
        <title>Saccharopolyspora rectivirgula DSM-43113 Genome sequencing.</title>
        <authorList>
            <person name="Barrera C."/>
            <person name="Millon L."/>
            <person name="Rognon B."/>
            <person name="Zaugg C."/>
            <person name="Monod M."/>
        </authorList>
    </citation>
    <scope>NUCLEOTIDE SEQUENCE [LARGE SCALE GENOMIC DNA]</scope>
    <source>
        <strain evidence="4 5">DSM 43113</strain>
    </source>
</reference>
<evidence type="ECO:0000313" key="5">
    <source>
        <dbReference type="Proteomes" id="UP000031419"/>
    </source>
</evidence>
<dbReference type="SUPFAM" id="SSF53448">
    <property type="entry name" value="Nucleotide-diphospho-sugar transferases"/>
    <property type="match status" value="1"/>
</dbReference>
<evidence type="ECO:0000256" key="2">
    <source>
        <dbReference type="SAM" id="MobiDB-lite"/>
    </source>
</evidence>
<dbReference type="Proteomes" id="UP000031419">
    <property type="component" value="Unassembled WGS sequence"/>
</dbReference>
<dbReference type="PANTHER" id="PTHR19136">
    <property type="entry name" value="MOLYBDENUM COFACTOR GUANYLYLTRANSFERASE"/>
    <property type="match status" value="1"/>
</dbReference>
<evidence type="ECO:0000313" key="4">
    <source>
        <dbReference type="EMBL" id="KEI43912.1"/>
    </source>
</evidence>